<evidence type="ECO:0000313" key="1">
    <source>
        <dbReference type="EMBL" id="MDP9830754.1"/>
    </source>
</evidence>
<sequence>MGAPPDEEKSALKKTAAALVAGGMLVGGAFLAPTAQAATAGTTSLPKAGHQTAYVQRGETVTVYRDGRTRATVTVTSAAHPRGRGKLVLTVDAKKPFAFTAGQFIWEDEEGSDNEAANPDRRISVAANTRKTVSIAFDGVGNGDVIYVPDENTVAGAWLVEGKAVDGAAELLPASYLQRGSTVSVYRAGRVVARVTPRSATTRDGKGTLKLDVEAVKSVRVVPAKFIWEDADGGDHRPVTTQAVTVKAGTHQSVTLTYEDVEKGRLVWTPTRDLVAGAWKIG</sequence>
<proteinExistence type="predicted"/>
<evidence type="ECO:0000313" key="2">
    <source>
        <dbReference type="Proteomes" id="UP001235712"/>
    </source>
</evidence>
<accession>A0ABT9PDH4</accession>
<name>A0ABT9PDH4_9ACTN</name>
<reference evidence="1 2" key="1">
    <citation type="submission" date="2023-07" db="EMBL/GenBank/DDBJ databases">
        <title>Sequencing the genomes of 1000 actinobacteria strains.</title>
        <authorList>
            <person name="Klenk H.-P."/>
        </authorList>
    </citation>
    <scope>NUCLEOTIDE SEQUENCE [LARGE SCALE GENOMIC DNA]</scope>
    <source>
        <strain evidence="1 2">DSM 44388</strain>
    </source>
</reference>
<gene>
    <name evidence="1" type="ORF">J2S57_006503</name>
</gene>
<dbReference type="Proteomes" id="UP001235712">
    <property type="component" value="Unassembled WGS sequence"/>
</dbReference>
<dbReference type="EMBL" id="JAUSQZ010000001">
    <property type="protein sequence ID" value="MDP9830754.1"/>
    <property type="molecule type" value="Genomic_DNA"/>
</dbReference>
<comment type="caution">
    <text evidence="1">The sequence shown here is derived from an EMBL/GenBank/DDBJ whole genome shotgun (WGS) entry which is preliminary data.</text>
</comment>
<protein>
    <submittedName>
        <fullName evidence="1">Antitoxin (DNA-binding transcriptional repressor) of toxin-antitoxin stability system</fullName>
    </submittedName>
</protein>
<dbReference type="RefSeq" id="WP_307249869.1">
    <property type="nucleotide sequence ID" value="NZ_JAUSQZ010000001.1"/>
</dbReference>
<keyword evidence="2" id="KW-1185">Reference proteome</keyword>
<organism evidence="1 2">
    <name type="scientific">Kineosporia succinea</name>
    <dbReference type="NCBI Taxonomy" id="84632"/>
    <lineage>
        <taxon>Bacteria</taxon>
        <taxon>Bacillati</taxon>
        <taxon>Actinomycetota</taxon>
        <taxon>Actinomycetes</taxon>
        <taxon>Kineosporiales</taxon>
        <taxon>Kineosporiaceae</taxon>
        <taxon>Kineosporia</taxon>
    </lineage>
</organism>